<dbReference type="AlphaFoldDB" id="A0A7X5KPP6"/>
<dbReference type="PANTHER" id="PTHR33567:SF3">
    <property type="entry name" value="CHROMATE ION TRANSPORTER (EUROFUNG)"/>
    <property type="match status" value="1"/>
</dbReference>
<evidence type="ECO:0000256" key="7">
    <source>
        <dbReference type="SAM" id="Phobius"/>
    </source>
</evidence>
<comment type="subcellular location">
    <subcellularLocation>
        <location evidence="1">Cell membrane</location>
        <topology evidence="1">Multi-pass membrane protein</topology>
    </subcellularLocation>
</comment>
<feature type="transmembrane region" description="Helical" evidence="7">
    <location>
        <begin position="372"/>
        <end position="392"/>
    </location>
</feature>
<name>A0A7X5KPP6_9FIRM</name>
<dbReference type="GO" id="GO:0015109">
    <property type="term" value="F:chromate transmembrane transporter activity"/>
    <property type="evidence" value="ECO:0007669"/>
    <property type="project" value="InterPro"/>
</dbReference>
<keyword evidence="4 7" id="KW-0812">Transmembrane</keyword>
<evidence type="ECO:0000256" key="3">
    <source>
        <dbReference type="ARBA" id="ARBA00022475"/>
    </source>
</evidence>
<organism evidence="8 9">
    <name type="scientific">Anaerotalea alkaliphila</name>
    <dbReference type="NCBI Taxonomy" id="2662126"/>
    <lineage>
        <taxon>Bacteria</taxon>
        <taxon>Bacillati</taxon>
        <taxon>Bacillota</taxon>
        <taxon>Clostridia</taxon>
        <taxon>Eubacteriales</taxon>
        <taxon>Anaerotalea</taxon>
    </lineage>
</organism>
<evidence type="ECO:0000256" key="2">
    <source>
        <dbReference type="ARBA" id="ARBA00005262"/>
    </source>
</evidence>
<accession>A0A7X5KPP6</accession>
<dbReference type="InterPro" id="IPR014047">
    <property type="entry name" value="Chr_Tranpt_l_chain"/>
</dbReference>
<dbReference type="PANTHER" id="PTHR33567">
    <property type="entry name" value="CHROMATE ION TRANSPORTER (EUROFUNG)"/>
    <property type="match status" value="1"/>
</dbReference>
<dbReference type="Pfam" id="PF02417">
    <property type="entry name" value="Chromate_transp"/>
    <property type="match status" value="2"/>
</dbReference>
<keyword evidence="5 7" id="KW-1133">Transmembrane helix</keyword>
<comment type="caution">
    <text evidence="8">The sequence shown here is derived from an EMBL/GenBank/DDBJ whole genome shotgun (WGS) entry which is preliminary data.</text>
</comment>
<dbReference type="Proteomes" id="UP000461585">
    <property type="component" value="Unassembled WGS sequence"/>
</dbReference>
<dbReference type="EMBL" id="JAAEEH010000044">
    <property type="protein sequence ID" value="NDL68552.1"/>
    <property type="molecule type" value="Genomic_DNA"/>
</dbReference>
<keyword evidence="6 7" id="KW-0472">Membrane</keyword>
<dbReference type="InterPro" id="IPR003370">
    <property type="entry name" value="Chromate_transpt"/>
</dbReference>
<gene>
    <name evidence="8" type="primary">chrA</name>
    <name evidence="8" type="ORF">GXN74_12475</name>
</gene>
<reference evidence="8 9" key="1">
    <citation type="submission" date="2020-01" db="EMBL/GenBank/DDBJ databases">
        <title>Anaeroalcalibacter tamaniensis gen. nov., sp. nov., moderately halophilic strictly anaerobic fermenter bacterium from mud volcano of Taman peninsula.</title>
        <authorList>
            <person name="Frolova A."/>
            <person name="Merkel A.Y."/>
            <person name="Slobodkin A.I."/>
        </authorList>
    </citation>
    <scope>NUCLEOTIDE SEQUENCE [LARGE SCALE GENOMIC DNA]</scope>
    <source>
        <strain evidence="8 9">F-3ap</strain>
    </source>
</reference>
<feature type="transmembrane region" description="Helical" evidence="7">
    <location>
        <begin position="147"/>
        <end position="175"/>
    </location>
</feature>
<evidence type="ECO:0000256" key="1">
    <source>
        <dbReference type="ARBA" id="ARBA00004651"/>
    </source>
</evidence>
<dbReference type="GO" id="GO:0005886">
    <property type="term" value="C:plasma membrane"/>
    <property type="evidence" value="ECO:0007669"/>
    <property type="project" value="UniProtKB-SubCell"/>
</dbReference>
<feature type="transmembrane region" description="Helical" evidence="7">
    <location>
        <begin position="195"/>
        <end position="214"/>
    </location>
</feature>
<feature type="transmembrane region" description="Helical" evidence="7">
    <location>
        <begin position="331"/>
        <end position="352"/>
    </location>
</feature>
<evidence type="ECO:0000313" key="8">
    <source>
        <dbReference type="EMBL" id="NDL68552.1"/>
    </source>
</evidence>
<proteinExistence type="inferred from homology"/>
<comment type="similarity">
    <text evidence="2">Belongs to the chromate ion transporter (CHR) (TC 2.A.51) family.</text>
</comment>
<feature type="transmembrane region" description="Helical" evidence="7">
    <location>
        <begin position="116"/>
        <end position="135"/>
    </location>
</feature>
<evidence type="ECO:0000313" key="9">
    <source>
        <dbReference type="Proteomes" id="UP000461585"/>
    </source>
</evidence>
<evidence type="ECO:0000256" key="6">
    <source>
        <dbReference type="ARBA" id="ARBA00023136"/>
    </source>
</evidence>
<keyword evidence="3" id="KW-1003">Cell membrane</keyword>
<keyword evidence="9" id="KW-1185">Reference proteome</keyword>
<sequence length="393" mass="42527">MDKTHASSWAGFLKDVFICSLGAYGGPEAHIGVFIDQMVVKKRHLSEEELIELVALCSILPGPTSTQTIVAIGYKTGGPLLGLLTMLVWALPVLAFMTVLSFLYQFLEMRNLSSDSLRYIGPLAVGFIVVAAYRIGRKVATDRLTRILLLFGAVTTYFVRAPWIFPLVLLAGGAVSVLASGEKKLWNHVKLDPPWGYLAAFAGIAFGSIVLTLTWDNNILHLFESFYRYGYLVFGGGQVVVPVMYSEMVEIRQYMSNQEFLTGYGLVQGLPGPMFSFSAYVGGMAARSGGPLVQVASAIASGMGIFLPGLLLIYFIYPVWEKLKRIRGIKIALKGINAVAGGMIAVAAVIVLQKSGFGLDNLLVSVLTVLLLQARKIPVPLIVLLALLAGFVV</sequence>
<protein>
    <submittedName>
        <fullName evidence="8">Chromate efflux transporter</fullName>
    </submittedName>
</protein>
<dbReference type="RefSeq" id="WP_162371276.1">
    <property type="nucleotide sequence ID" value="NZ_JAAEEH010000044.1"/>
</dbReference>
<evidence type="ECO:0000256" key="5">
    <source>
        <dbReference type="ARBA" id="ARBA00022989"/>
    </source>
</evidence>
<dbReference type="PIRSF" id="PIRSF004810">
    <property type="entry name" value="ChrA"/>
    <property type="match status" value="1"/>
</dbReference>
<evidence type="ECO:0000256" key="4">
    <source>
        <dbReference type="ARBA" id="ARBA00022692"/>
    </source>
</evidence>
<dbReference type="NCBIfam" id="TIGR00937">
    <property type="entry name" value="2A51"/>
    <property type="match status" value="1"/>
</dbReference>
<feature type="transmembrane region" description="Helical" evidence="7">
    <location>
        <begin position="80"/>
        <end position="104"/>
    </location>
</feature>
<feature type="transmembrane region" description="Helical" evidence="7">
    <location>
        <begin position="298"/>
        <end position="319"/>
    </location>
</feature>